<dbReference type="InterPro" id="IPR009006">
    <property type="entry name" value="Ala_racemase/Decarboxylase_C"/>
</dbReference>
<dbReference type="GO" id="GO:0005829">
    <property type="term" value="C:cytosol"/>
    <property type="evidence" value="ECO:0007669"/>
    <property type="project" value="TreeGrafter"/>
</dbReference>
<protein>
    <submittedName>
        <fullName evidence="7">Alanine racemase</fullName>
        <ecNumber evidence="7">5.1.1.1</ecNumber>
    </submittedName>
</protein>
<evidence type="ECO:0000256" key="1">
    <source>
        <dbReference type="ARBA" id="ARBA00001933"/>
    </source>
</evidence>
<dbReference type="Gene3D" id="2.40.37.10">
    <property type="entry name" value="Lyase, Ornithine Decarboxylase, Chain A, domain 1"/>
    <property type="match status" value="1"/>
</dbReference>
<dbReference type="EC" id="5.1.1.1" evidence="7"/>
<evidence type="ECO:0000259" key="6">
    <source>
        <dbReference type="SMART" id="SM01005"/>
    </source>
</evidence>
<dbReference type="InterPro" id="IPR011079">
    <property type="entry name" value="Ala_racemase_C"/>
</dbReference>
<organism evidence="7">
    <name type="scientific">Pontimicrobium sp. SW4</name>
    <dbReference type="NCBI Taxonomy" id="3153519"/>
    <lineage>
        <taxon>Bacteria</taxon>
        <taxon>Pseudomonadati</taxon>
        <taxon>Bacteroidota</taxon>
        <taxon>Flavobacteriia</taxon>
        <taxon>Flavobacteriales</taxon>
        <taxon>Flavobacteriaceae</taxon>
        <taxon>Pontimicrobium</taxon>
    </lineage>
</organism>
<keyword evidence="2 4" id="KW-0663">Pyridoxal phosphate</keyword>
<accession>A0AAU7BWH1</accession>
<dbReference type="PRINTS" id="PR00992">
    <property type="entry name" value="ALARACEMASE"/>
</dbReference>
<dbReference type="EMBL" id="CP157199">
    <property type="protein sequence ID" value="XBG62309.1"/>
    <property type="molecule type" value="Genomic_DNA"/>
</dbReference>
<gene>
    <name evidence="7" type="primary">alr</name>
    <name evidence="7" type="ORF">ABGB03_05245</name>
</gene>
<keyword evidence="3 7" id="KW-0413">Isomerase</keyword>
<evidence type="ECO:0000256" key="5">
    <source>
        <dbReference type="SAM" id="SignalP"/>
    </source>
</evidence>
<dbReference type="AlphaFoldDB" id="A0AAU7BWH1"/>
<dbReference type="NCBIfam" id="TIGR00492">
    <property type="entry name" value="alr"/>
    <property type="match status" value="1"/>
</dbReference>
<dbReference type="CDD" id="cd00430">
    <property type="entry name" value="PLPDE_III_AR"/>
    <property type="match status" value="1"/>
</dbReference>
<dbReference type="Gene3D" id="3.20.20.10">
    <property type="entry name" value="Alanine racemase"/>
    <property type="match status" value="1"/>
</dbReference>
<dbReference type="Pfam" id="PF00842">
    <property type="entry name" value="Ala_racemase_C"/>
    <property type="match status" value="1"/>
</dbReference>
<feature type="domain" description="Alanine racemase C-terminal" evidence="6">
    <location>
        <begin position="280"/>
        <end position="407"/>
    </location>
</feature>
<dbReference type="RefSeq" id="WP_347925439.1">
    <property type="nucleotide sequence ID" value="NZ_CP157199.1"/>
</dbReference>
<dbReference type="GO" id="GO:0006522">
    <property type="term" value="P:alanine metabolic process"/>
    <property type="evidence" value="ECO:0007669"/>
    <property type="project" value="InterPro"/>
</dbReference>
<dbReference type="GO" id="GO:0008784">
    <property type="term" value="F:alanine racemase activity"/>
    <property type="evidence" value="ECO:0007669"/>
    <property type="project" value="UniProtKB-EC"/>
</dbReference>
<proteinExistence type="predicted"/>
<dbReference type="Pfam" id="PF01168">
    <property type="entry name" value="Ala_racemase_N"/>
    <property type="match status" value="1"/>
</dbReference>
<dbReference type="InterPro" id="IPR000821">
    <property type="entry name" value="Ala_racemase"/>
</dbReference>
<comment type="cofactor">
    <cofactor evidence="1 4">
        <name>pyridoxal 5'-phosphate</name>
        <dbReference type="ChEBI" id="CHEBI:597326"/>
    </cofactor>
</comment>
<evidence type="ECO:0000256" key="4">
    <source>
        <dbReference type="PIRSR" id="PIRSR600821-50"/>
    </source>
</evidence>
<keyword evidence="5" id="KW-0732">Signal</keyword>
<dbReference type="InterPro" id="IPR029066">
    <property type="entry name" value="PLP-binding_barrel"/>
</dbReference>
<dbReference type="GO" id="GO:0030170">
    <property type="term" value="F:pyridoxal phosphate binding"/>
    <property type="evidence" value="ECO:0007669"/>
    <property type="project" value="TreeGrafter"/>
</dbReference>
<evidence type="ECO:0000313" key="7">
    <source>
        <dbReference type="EMBL" id="XBG62309.1"/>
    </source>
</evidence>
<evidence type="ECO:0000256" key="2">
    <source>
        <dbReference type="ARBA" id="ARBA00022898"/>
    </source>
</evidence>
<feature type="modified residue" description="N6-(pyridoxal phosphate)lysine" evidence="4">
    <location>
        <position position="75"/>
    </location>
</feature>
<dbReference type="SMART" id="SM01005">
    <property type="entry name" value="Ala_racemase_C"/>
    <property type="match status" value="1"/>
</dbReference>
<dbReference type="PANTHER" id="PTHR30511">
    <property type="entry name" value="ALANINE RACEMASE"/>
    <property type="match status" value="1"/>
</dbReference>
<dbReference type="SUPFAM" id="SSF50621">
    <property type="entry name" value="Alanine racemase C-terminal domain-like"/>
    <property type="match status" value="1"/>
</dbReference>
<dbReference type="SUPFAM" id="SSF51419">
    <property type="entry name" value="PLP-binding barrel"/>
    <property type="match status" value="1"/>
</dbReference>
<name>A0AAU7BWH1_9FLAO</name>
<feature type="signal peptide" evidence="5">
    <location>
        <begin position="1"/>
        <end position="28"/>
    </location>
</feature>
<evidence type="ECO:0000256" key="3">
    <source>
        <dbReference type="ARBA" id="ARBA00023235"/>
    </source>
</evidence>
<dbReference type="PANTHER" id="PTHR30511:SF0">
    <property type="entry name" value="ALANINE RACEMASE, CATABOLIC-RELATED"/>
    <property type="match status" value="1"/>
</dbReference>
<feature type="chain" id="PRO_5043649742" evidence="5">
    <location>
        <begin position="29"/>
        <end position="407"/>
    </location>
</feature>
<dbReference type="InterPro" id="IPR001608">
    <property type="entry name" value="Ala_racemase_N"/>
</dbReference>
<reference evidence="7" key="1">
    <citation type="submission" date="2024-05" db="EMBL/GenBank/DDBJ databases">
        <title>Pontimicrobium maritimus sp. nov., isolated form sea water.</title>
        <authorList>
            <person name="Muhammad N."/>
            <person name="Vuong T.Q."/>
            <person name="Han H.L."/>
            <person name="Kim S.-G."/>
        </authorList>
    </citation>
    <scope>NUCLEOTIDE SEQUENCE</scope>
    <source>
        <strain evidence="7">SW4</strain>
    </source>
</reference>
<sequence>MKNTRRVFLKSGALLTSIVLFPSFTSKASLIKESSLDIDNDRFDPWIEIIPEAIKHNVKALYKLSGNRPIMAVIKNNGYGLGDVNVAKILEEMPEIVGFAAVKTDVCLAVRNAGIRKPILHMGMTTDKDFETLVSHDIQLSIYNEGMHKLLDEISVKAGKPVNVHLYIDTGMSRMGIPYHKALPWIENIASSKNINILGAFMGFTEEPEYDKIQLERLKSLSNEVSKKGIDIGKLHAASSNAIFHFPDSALDMVRPGISLYGAYPTYYEKEKKISELKVAYRFKARIVRVEQLRVGDSVSYGRNYIAKKPVWVATIPIGHADGYIRNAVKGAKILVNGKVYPVIGAVSASHTIIELGSSKEVEVGDVAILEGPDHIEIHPNHISDVTGTSVYDILMHLSSRLPKSIV</sequence>